<accession>A0ABP0ZR78</accession>
<dbReference type="PANTHER" id="PTHR45982:SF3">
    <property type="entry name" value="F-BOX PROTEIN POF9"/>
    <property type="match status" value="1"/>
</dbReference>
<dbReference type="InterPro" id="IPR009091">
    <property type="entry name" value="RCC1/BLIP-II"/>
</dbReference>
<feature type="region of interest" description="Disordered" evidence="2">
    <location>
        <begin position="165"/>
        <end position="282"/>
    </location>
</feature>
<reference evidence="3 4" key="1">
    <citation type="submission" date="2024-03" db="EMBL/GenBank/DDBJ databases">
        <authorList>
            <person name="Brejova B."/>
        </authorList>
    </citation>
    <scope>NUCLEOTIDE SEQUENCE [LARGE SCALE GENOMIC DNA]</scope>
    <source>
        <strain evidence="3 4">CBS 14171</strain>
    </source>
</reference>
<evidence type="ECO:0000256" key="2">
    <source>
        <dbReference type="SAM" id="MobiDB-lite"/>
    </source>
</evidence>
<dbReference type="PROSITE" id="PS00626">
    <property type="entry name" value="RCC1_2"/>
    <property type="match status" value="1"/>
</dbReference>
<dbReference type="SUPFAM" id="SSF50985">
    <property type="entry name" value="RCC1/BLIP-II"/>
    <property type="match status" value="1"/>
</dbReference>
<dbReference type="InterPro" id="IPR051553">
    <property type="entry name" value="Ran_GTPase-activating"/>
</dbReference>
<evidence type="ECO:0000256" key="1">
    <source>
        <dbReference type="PROSITE-ProRule" id="PRU00235"/>
    </source>
</evidence>
<gene>
    <name evidence="3" type="ORF">LODBEIA_P40710</name>
</gene>
<feature type="compositionally biased region" description="Polar residues" evidence="2">
    <location>
        <begin position="250"/>
        <end position="263"/>
    </location>
</feature>
<sequence length="638" mass="71807">MTSSLKITDLGEDILTFAIAQYLTPEQTFKFFTLNKLLYEIYDTSNTIYQLLYNKKFTNNENNYTLSLKDQINWKQLFLLRCNPAQQVFTWGESNGGRLGYLSTRIDQSHVSKKLGGWSVHTPTNIAEFNNHLVVDLKANGYSFIILLNNGELWFTGMDWKRPQQGLSTPGPISGKDYKPNPGTTALLSISRNNQDDNIGGRRNLRRDEHRHHNHGNGRFGVMPIPLMGMRYSQDSSSSSGDDNDDDTQEVTNEGSSSLQDLPQSRRKLQPPSPPLTHPPSNIQETNFLSRLFLPPPSSPKSMAGFVSLNSKDARKLVSISTGREHIIALDNHNNIYTWDAGCNSNIGIKVKFQGISNKLLINKIAAGWNLSSCLIDNVGLVVWYTRKPTTREQFESQEFECEASYIVIPHTNNDVVDFTVGADYVLYIKKSDSRLYQFRFNAHEFASRDADDVIEVEELNSKVYPMANFNTWLDNQVENVQFTRLNSCMANFVVFTNHDQVLIGLDDHLQYVMEDEPESSAKGSTPIIIPQLQGQNIKSIEIGDYHYLALTNDGAILSWGTESRSCGCLGIGARELALEEHPTTCFARGANLELESPMKVKDPYRSSARDSNREKGKWVCIAASGWHSGGVYVPNEE</sequence>
<dbReference type="Pfam" id="PF13540">
    <property type="entry name" value="RCC1_2"/>
    <property type="match status" value="1"/>
</dbReference>
<feature type="compositionally biased region" description="Basic residues" evidence="2">
    <location>
        <begin position="203"/>
        <end position="216"/>
    </location>
</feature>
<feature type="repeat" description="RCC1" evidence="1">
    <location>
        <begin position="86"/>
        <end position="150"/>
    </location>
</feature>
<dbReference type="Gene3D" id="2.130.10.30">
    <property type="entry name" value="Regulator of chromosome condensation 1/beta-lactamase-inhibitor protein II"/>
    <property type="match status" value="3"/>
</dbReference>
<organism evidence="3 4">
    <name type="scientific">Lodderomyces beijingensis</name>
    <dbReference type="NCBI Taxonomy" id="1775926"/>
    <lineage>
        <taxon>Eukaryota</taxon>
        <taxon>Fungi</taxon>
        <taxon>Dikarya</taxon>
        <taxon>Ascomycota</taxon>
        <taxon>Saccharomycotina</taxon>
        <taxon>Pichiomycetes</taxon>
        <taxon>Debaryomycetaceae</taxon>
        <taxon>Candida/Lodderomyces clade</taxon>
        <taxon>Lodderomyces</taxon>
    </lineage>
</organism>
<dbReference type="InterPro" id="IPR000408">
    <property type="entry name" value="Reg_chr_condens"/>
</dbReference>
<dbReference type="EMBL" id="OZ022409">
    <property type="protein sequence ID" value="CAK9439971.1"/>
    <property type="molecule type" value="Genomic_DNA"/>
</dbReference>
<dbReference type="GeneID" id="92209267"/>
<evidence type="ECO:0000313" key="3">
    <source>
        <dbReference type="EMBL" id="CAK9439971.1"/>
    </source>
</evidence>
<keyword evidence="4" id="KW-1185">Reference proteome</keyword>
<proteinExistence type="predicted"/>
<feature type="compositionally biased region" description="Polar residues" evidence="2">
    <location>
        <begin position="182"/>
        <end position="197"/>
    </location>
</feature>
<name>A0ABP0ZR78_9ASCO</name>
<protein>
    <submittedName>
        <fullName evidence="3">Uncharacterized protein</fullName>
    </submittedName>
</protein>
<evidence type="ECO:0000313" key="4">
    <source>
        <dbReference type="Proteomes" id="UP001497383"/>
    </source>
</evidence>
<dbReference type="RefSeq" id="XP_066831009.1">
    <property type="nucleotide sequence ID" value="XM_066974252.1"/>
</dbReference>
<dbReference type="PROSITE" id="PS50012">
    <property type="entry name" value="RCC1_3"/>
    <property type="match status" value="1"/>
</dbReference>
<dbReference type="Proteomes" id="UP001497383">
    <property type="component" value="Chromosome 5"/>
</dbReference>
<dbReference type="PANTHER" id="PTHR45982">
    <property type="entry name" value="REGULATOR OF CHROMOSOME CONDENSATION"/>
    <property type="match status" value="1"/>
</dbReference>